<keyword evidence="11" id="KW-1015">Disulfide bond</keyword>
<comment type="caution">
    <text evidence="16">Lacks conserved residue(s) required for the propagation of feature annotation.</text>
</comment>
<organism evidence="25 26">
    <name type="scientific">Erythroxylum novogranatense</name>
    <dbReference type="NCBI Taxonomy" id="1862640"/>
    <lineage>
        <taxon>Eukaryota</taxon>
        <taxon>Viridiplantae</taxon>
        <taxon>Streptophyta</taxon>
        <taxon>Embryophyta</taxon>
        <taxon>Tracheophyta</taxon>
        <taxon>Spermatophyta</taxon>
        <taxon>Magnoliopsida</taxon>
        <taxon>eudicotyledons</taxon>
        <taxon>Gunneridae</taxon>
        <taxon>Pentapetalae</taxon>
        <taxon>rosids</taxon>
        <taxon>fabids</taxon>
        <taxon>Malpighiales</taxon>
        <taxon>Erythroxylaceae</taxon>
        <taxon>Erythroxylum</taxon>
    </lineage>
</organism>
<feature type="signal peptide" evidence="20">
    <location>
        <begin position="1"/>
        <end position="22"/>
    </location>
</feature>
<dbReference type="InterPro" id="IPR024171">
    <property type="entry name" value="SRK-like_kinase"/>
</dbReference>
<sequence>MKGFTIFFVFTFLSFFSCSAFAADTLSASQSLVNGQTILSSSQIFVFGFFTPGNSGKWYVGIWYKDIPDRTVVWVANRDSPLANSSAIVKISNQNIVLLDPGENVIWSSNQTNNASNPVIQLLDTGNLVLREESESDHYLWQSFDYPTDTLLPDMKLGWDLNAGFQRYLSSWGSINDPGTGDFAFKIDYHGFPEAFLLNKNMKKYRSGPWNGERFSGVPEMQPVDHISFDFIANQDEVYYSFHISSRSLYSRLIVSPSGVLERRTWIPDNRVWNLFWFAPKDQCDYYRECGPYGICDSNASPVCKCMRGFEPSNPQAWNMRDGSGGCVRKTDLQCMEDKFLHLAKMKLPESTGTFVDRSMSLKDCELLCLRNCSCKAYANSNITNGGSGCVIWVGELLDMRQYAEGGQDLFVRLAAADIGNGGHVRAVIIGIAVGTGILLLALSGFFIWRRKKLLNACKQSTEQKGPLERSQDFMLNDVVVSSKRDYSGENRTDELELPLFDFVTLVMATDNFSAENKIGQGGFGSVYKGKLVEGQNIAVKRLSKNSGQGADEFKNEVRLIARLQHRNLVRLVGCCSDMDEKMLIYEYMENRSLDSALFNKGRSSSLNWQRRFNIICGIARGLVYLHQDSRFRIIHRDLKASNILLDEEWNPKISDFGMARLFGGDETEANTRRVVGTYGYMSPEYAMDGIFSMKSDVFSFGVLVLEIISGKKNRGFYHPNTELNLLGHAWKLWKEGNGVELLDTSVGMSYSSFEVLRCLQVGLLCVQERAEDRPTMSSVVLMLSSETATMPQPRTPGFCLGRSPFETDSSSGKQDESFSVNQVTVTRLDAR</sequence>
<dbReference type="CDD" id="cd01098">
    <property type="entry name" value="PAN_AP_plant"/>
    <property type="match status" value="1"/>
</dbReference>
<dbReference type="InterPro" id="IPR000742">
    <property type="entry name" value="EGF"/>
</dbReference>
<dbReference type="InterPro" id="IPR017441">
    <property type="entry name" value="Protein_kinase_ATP_BS"/>
</dbReference>
<dbReference type="InterPro" id="IPR000719">
    <property type="entry name" value="Prot_kinase_dom"/>
</dbReference>
<comment type="caution">
    <text evidence="25">The sequence shown here is derived from an EMBL/GenBank/DDBJ whole genome shotgun (WGS) entry which is preliminary data.</text>
</comment>
<evidence type="ECO:0000256" key="15">
    <source>
        <dbReference type="PIRNR" id="PIRNR000641"/>
    </source>
</evidence>
<dbReference type="InterPro" id="IPR008271">
    <property type="entry name" value="Ser/Thr_kinase_AS"/>
</dbReference>
<evidence type="ECO:0000256" key="20">
    <source>
        <dbReference type="SAM" id="SignalP"/>
    </source>
</evidence>
<dbReference type="FunFam" id="3.30.200.20:FF:000195">
    <property type="entry name" value="G-type lectin S-receptor-like serine/threonine-protein kinase"/>
    <property type="match status" value="1"/>
</dbReference>
<dbReference type="Gene3D" id="1.10.510.10">
    <property type="entry name" value="Transferase(Phosphotransferase) domain 1"/>
    <property type="match status" value="1"/>
</dbReference>
<keyword evidence="5 20" id="KW-0732">Signal</keyword>
<dbReference type="FunFam" id="1.10.510.10:FF:000060">
    <property type="entry name" value="G-type lectin S-receptor-like serine/threonine-protein kinase"/>
    <property type="match status" value="1"/>
</dbReference>
<evidence type="ECO:0000256" key="18">
    <source>
        <dbReference type="SAM" id="MobiDB-lite"/>
    </source>
</evidence>
<dbReference type="SUPFAM" id="SSF56112">
    <property type="entry name" value="Protein kinase-like (PK-like)"/>
    <property type="match status" value="1"/>
</dbReference>
<dbReference type="SMART" id="SM00473">
    <property type="entry name" value="PAN_AP"/>
    <property type="match status" value="1"/>
</dbReference>
<dbReference type="PROSITE" id="PS50011">
    <property type="entry name" value="PROTEIN_KINASE_DOM"/>
    <property type="match status" value="1"/>
</dbReference>
<comment type="subcellular location">
    <subcellularLocation>
        <location evidence="1">Membrane</location>
        <topology evidence="1">Single-pass type I membrane protein</topology>
    </subcellularLocation>
</comment>
<evidence type="ECO:0000256" key="12">
    <source>
        <dbReference type="ARBA" id="ARBA00023180"/>
    </source>
</evidence>
<evidence type="ECO:0000256" key="2">
    <source>
        <dbReference type="ARBA" id="ARBA00022527"/>
    </source>
</evidence>
<keyword evidence="2 15" id="KW-0723">Serine/threonine-protein kinase</keyword>
<evidence type="ECO:0000256" key="5">
    <source>
        <dbReference type="ARBA" id="ARBA00022729"/>
    </source>
</evidence>
<dbReference type="PROSITE" id="PS00108">
    <property type="entry name" value="PROTEIN_KINASE_ST"/>
    <property type="match status" value="1"/>
</dbReference>
<evidence type="ECO:0000256" key="9">
    <source>
        <dbReference type="ARBA" id="ARBA00022989"/>
    </source>
</evidence>
<name>A0AAV8T3V1_9ROSI</name>
<keyword evidence="7 15" id="KW-0418">Kinase</keyword>
<evidence type="ECO:0000256" key="3">
    <source>
        <dbReference type="ARBA" id="ARBA00022679"/>
    </source>
</evidence>
<dbReference type="Proteomes" id="UP001159364">
    <property type="component" value="Linkage Group LG06"/>
</dbReference>
<keyword evidence="12" id="KW-0325">Glycoprotein</keyword>
<comment type="catalytic activity">
    <reaction evidence="14 15">
        <text>L-seryl-[protein] + ATP = O-phospho-L-seryl-[protein] + ADP + H(+)</text>
        <dbReference type="Rhea" id="RHEA:17989"/>
        <dbReference type="Rhea" id="RHEA-COMP:9863"/>
        <dbReference type="Rhea" id="RHEA-COMP:11604"/>
        <dbReference type="ChEBI" id="CHEBI:15378"/>
        <dbReference type="ChEBI" id="CHEBI:29999"/>
        <dbReference type="ChEBI" id="CHEBI:30616"/>
        <dbReference type="ChEBI" id="CHEBI:83421"/>
        <dbReference type="ChEBI" id="CHEBI:456216"/>
        <dbReference type="EC" id="2.7.11.1"/>
    </reaction>
</comment>
<dbReference type="Gene3D" id="2.90.10.10">
    <property type="entry name" value="Bulb-type lectin domain"/>
    <property type="match status" value="1"/>
</dbReference>
<evidence type="ECO:0000259" key="22">
    <source>
        <dbReference type="PROSITE" id="PS50026"/>
    </source>
</evidence>
<keyword evidence="10 19" id="KW-0472">Membrane</keyword>
<dbReference type="PROSITE" id="PS00107">
    <property type="entry name" value="PROTEIN_KINASE_ATP"/>
    <property type="match status" value="1"/>
</dbReference>
<dbReference type="PANTHER" id="PTHR32444">
    <property type="entry name" value="BULB-TYPE LECTIN DOMAIN-CONTAINING PROTEIN"/>
    <property type="match status" value="1"/>
</dbReference>
<keyword evidence="26" id="KW-1185">Reference proteome</keyword>
<dbReference type="EC" id="2.7.11.1" evidence="15"/>
<dbReference type="InterPro" id="IPR000858">
    <property type="entry name" value="S_locus_glycoprot_dom"/>
</dbReference>
<dbReference type="GO" id="GO:0005524">
    <property type="term" value="F:ATP binding"/>
    <property type="evidence" value="ECO:0007669"/>
    <property type="project" value="UniProtKB-UniRule"/>
</dbReference>
<feature type="chain" id="PRO_5043798799" description="Receptor-like serine/threonine-protein kinase" evidence="20">
    <location>
        <begin position="23"/>
        <end position="832"/>
    </location>
</feature>
<dbReference type="InterPro" id="IPR001480">
    <property type="entry name" value="Bulb-type_lectin_dom"/>
</dbReference>
<evidence type="ECO:0000313" key="25">
    <source>
        <dbReference type="EMBL" id="KAJ8761427.1"/>
    </source>
</evidence>
<dbReference type="InterPro" id="IPR036426">
    <property type="entry name" value="Bulb-type_lectin_dom_sf"/>
</dbReference>
<dbReference type="GO" id="GO:0004674">
    <property type="term" value="F:protein serine/threonine kinase activity"/>
    <property type="evidence" value="ECO:0007669"/>
    <property type="project" value="UniProtKB-KW"/>
</dbReference>
<evidence type="ECO:0000256" key="13">
    <source>
        <dbReference type="ARBA" id="ARBA00047899"/>
    </source>
</evidence>
<evidence type="ECO:0000256" key="8">
    <source>
        <dbReference type="ARBA" id="ARBA00022840"/>
    </source>
</evidence>
<dbReference type="SMART" id="SM00220">
    <property type="entry name" value="S_TKc"/>
    <property type="match status" value="1"/>
</dbReference>
<dbReference type="InterPro" id="IPR003609">
    <property type="entry name" value="Pan_app"/>
</dbReference>
<evidence type="ECO:0000256" key="17">
    <source>
        <dbReference type="PROSITE-ProRule" id="PRU10141"/>
    </source>
</evidence>
<feature type="domain" description="EGF-like" evidence="22">
    <location>
        <begin position="280"/>
        <end position="316"/>
    </location>
</feature>
<evidence type="ECO:0000256" key="6">
    <source>
        <dbReference type="ARBA" id="ARBA00022741"/>
    </source>
</evidence>
<dbReference type="Pfam" id="PF11883">
    <property type="entry name" value="DUF3403"/>
    <property type="match status" value="1"/>
</dbReference>
<evidence type="ECO:0000259" key="23">
    <source>
        <dbReference type="PROSITE" id="PS50927"/>
    </source>
</evidence>
<feature type="compositionally biased region" description="Polar residues" evidence="18">
    <location>
        <begin position="807"/>
        <end position="819"/>
    </location>
</feature>
<dbReference type="InterPro" id="IPR022126">
    <property type="entry name" value="S-locus_recpt_kinase"/>
</dbReference>
<keyword evidence="4 19" id="KW-0812">Transmembrane</keyword>
<keyword evidence="6 15" id="KW-0547">Nucleotide-binding</keyword>
<keyword evidence="16" id="KW-0245">EGF-like domain</keyword>
<feature type="transmembrane region" description="Helical" evidence="19">
    <location>
        <begin position="427"/>
        <end position="449"/>
    </location>
</feature>
<dbReference type="InterPro" id="IPR001245">
    <property type="entry name" value="Ser-Thr/Tyr_kinase_cat_dom"/>
</dbReference>
<keyword evidence="8 15" id="KW-0067">ATP-binding</keyword>
<feature type="domain" description="Apple" evidence="24">
    <location>
        <begin position="335"/>
        <end position="415"/>
    </location>
</feature>
<dbReference type="PIRSF" id="PIRSF000641">
    <property type="entry name" value="SRK"/>
    <property type="match status" value="1"/>
</dbReference>
<keyword evidence="3 15" id="KW-0808">Transferase</keyword>
<comment type="catalytic activity">
    <reaction evidence="13 15">
        <text>L-threonyl-[protein] + ATP = O-phospho-L-threonyl-[protein] + ADP + H(+)</text>
        <dbReference type="Rhea" id="RHEA:46608"/>
        <dbReference type="Rhea" id="RHEA-COMP:11060"/>
        <dbReference type="Rhea" id="RHEA-COMP:11605"/>
        <dbReference type="ChEBI" id="CHEBI:15378"/>
        <dbReference type="ChEBI" id="CHEBI:30013"/>
        <dbReference type="ChEBI" id="CHEBI:30616"/>
        <dbReference type="ChEBI" id="CHEBI:61977"/>
        <dbReference type="ChEBI" id="CHEBI:456216"/>
        <dbReference type="EC" id="2.7.11.1"/>
    </reaction>
</comment>
<gene>
    <name evidence="25" type="ORF">K2173_001558</name>
</gene>
<evidence type="ECO:0000256" key="7">
    <source>
        <dbReference type="ARBA" id="ARBA00022777"/>
    </source>
</evidence>
<evidence type="ECO:0000313" key="26">
    <source>
        <dbReference type="Proteomes" id="UP001159364"/>
    </source>
</evidence>
<reference evidence="25 26" key="1">
    <citation type="submission" date="2021-09" db="EMBL/GenBank/DDBJ databases">
        <title>Genomic insights and catalytic innovation underlie evolution of tropane alkaloids biosynthesis.</title>
        <authorList>
            <person name="Wang Y.-J."/>
            <person name="Tian T."/>
            <person name="Huang J.-P."/>
            <person name="Huang S.-X."/>
        </authorList>
    </citation>
    <scope>NUCLEOTIDE SEQUENCE [LARGE SCALE GENOMIC DNA]</scope>
    <source>
        <strain evidence="25">KIB-2018</strain>
        <tissue evidence="25">Leaf</tissue>
    </source>
</reference>
<dbReference type="PANTHER" id="PTHR32444:SF89">
    <property type="entry name" value="S GLYCOPROTEIN"/>
    <property type="match status" value="1"/>
</dbReference>
<dbReference type="PROSITE" id="PS50948">
    <property type="entry name" value="PAN"/>
    <property type="match status" value="1"/>
</dbReference>
<dbReference type="GO" id="GO:0048544">
    <property type="term" value="P:recognition of pollen"/>
    <property type="evidence" value="ECO:0007669"/>
    <property type="project" value="InterPro"/>
</dbReference>
<dbReference type="Pfam" id="PF07714">
    <property type="entry name" value="PK_Tyr_Ser-Thr"/>
    <property type="match status" value="1"/>
</dbReference>
<dbReference type="SUPFAM" id="SSF51110">
    <property type="entry name" value="alpha-D-mannose-specific plant lectins"/>
    <property type="match status" value="1"/>
</dbReference>
<accession>A0AAV8T3V1</accession>
<evidence type="ECO:0000259" key="21">
    <source>
        <dbReference type="PROSITE" id="PS50011"/>
    </source>
</evidence>
<dbReference type="CDD" id="cd00028">
    <property type="entry name" value="B_lectin"/>
    <property type="match status" value="1"/>
</dbReference>
<dbReference type="PROSITE" id="PS50026">
    <property type="entry name" value="EGF_3"/>
    <property type="match status" value="1"/>
</dbReference>
<feature type="region of interest" description="Disordered" evidence="18">
    <location>
        <begin position="793"/>
        <end position="819"/>
    </location>
</feature>
<comment type="similarity">
    <text evidence="15">Belongs to the protein kinase superfamily. Ser/Thr protein kinase family.</text>
</comment>
<evidence type="ECO:0000256" key="10">
    <source>
        <dbReference type="ARBA" id="ARBA00023136"/>
    </source>
</evidence>
<dbReference type="InterPro" id="IPR021820">
    <property type="entry name" value="S-locus_recpt_kinase_C"/>
</dbReference>
<dbReference type="PROSITE" id="PS50927">
    <property type="entry name" value="BULB_LECTIN"/>
    <property type="match status" value="1"/>
</dbReference>
<dbReference type="CDD" id="cd14066">
    <property type="entry name" value="STKc_IRAK"/>
    <property type="match status" value="1"/>
</dbReference>
<dbReference type="Gene3D" id="3.30.200.20">
    <property type="entry name" value="Phosphorylase Kinase, domain 1"/>
    <property type="match status" value="1"/>
</dbReference>
<evidence type="ECO:0000256" key="4">
    <source>
        <dbReference type="ARBA" id="ARBA00022692"/>
    </source>
</evidence>
<proteinExistence type="inferred from homology"/>
<evidence type="ECO:0000256" key="1">
    <source>
        <dbReference type="ARBA" id="ARBA00004479"/>
    </source>
</evidence>
<dbReference type="Pfam" id="PF00954">
    <property type="entry name" value="S_locus_glycop"/>
    <property type="match status" value="1"/>
</dbReference>
<evidence type="ECO:0000256" key="19">
    <source>
        <dbReference type="SAM" id="Phobius"/>
    </source>
</evidence>
<dbReference type="AlphaFoldDB" id="A0AAV8T3V1"/>
<evidence type="ECO:0000256" key="11">
    <source>
        <dbReference type="ARBA" id="ARBA00023157"/>
    </source>
</evidence>
<dbReference type="PROSITE" id="PS51257">
    <property type="entry name" value="PROKAR_LIPOPROTEIN"/>
    <property type="match status" value="1"/>
</dbReference>
<evidence type="ECO:0000259" key="24">
    <source>
        <dbReference type="PROSITE" id="PS50948"/>
    </source>
</evidence>
<feature type="binding site" evidence="17">
    <location>
        <position position="541"/>
    </location>
    <ligand>
        <name>ATP</name>
        <dbReference type="ChEBI" id="CHEBI:30616"/>
    </ligand>
</feature>
<keyword evidence="9 19" id="KW-1133">Transmembrane helix</keyword>
<dbReference type="InterPro" id="IPR011009">
    <property type="entry name" value="Kinase-like_dom_sf"/>
</dbReference>
<dbReference type="SMART" id="SM00108">
    <property type="entry name" value="B_lectin"/>
    <property type="match status" value="1"/>
</dbReference>
<protein>
    <recommendedName>
        <fullName evidence="15">Receptor-like serine/threonine-protein kinase</fullName>
        <ecNumber evidence="15">2.7.11.1</ecNumber>
    </recommendedName>
</protein>
<dbReference type="GO" id="GO:0016020">
    <property type="term" value="C:membrane"/>
    <property type="evidence" value="ECO:0007669"/>
    <property type="project" value="UniProtKB-SubCell"/>
</dbReference>
<dbReference type="FunFam" id="2.90.10.10:FF:000029">
    <property type="entry name" value="G-type lectin S-receptor-like serine/threonine-protein kinase"/>
    <property type="match status" value="1"/>
</dbReference>
<evidence type="ECO:0000256" key="16">
    <source>
        <dbReference type="PROSITE-ProRule" id="PRU00076"/>
    </source>
</evidence>
<evidence type="ECO:0000256" key="14">
    <source>
        <dbReference type="ARBA" id="ARBA00048679"/>
    </source>
</evidence>
<dbReference type="Pfam" id="PF08276">
    <property type="entry name" value="PAN_2"/>
    <property type="match status" value="1"/>
</dbReference>
<feature type="domain" description="Protein kinase" evidence="21">
    <location>
        <begin position="513"/>
        <end position="791"/>
    </location>
</feature>
<dbReference type="Pfam" id="PF12398">
    <property type="entry name" value="DUF3660"/>
    <property type="match status" value="1"/>
</dbReference>
<dbReference type="Pfam" id="PF01453">
    <property type="entry name" value="B_lectin"/>
    <property type="match status" value="1"/>
</dbReference>
<feature type="domain" description="Bulb-type lectin" evidence="23">
    <location>
        <begin position="23"/>
        <end position="143"/>
    </location>
</feature>
<dbReference type="EMBL" id="JAIWQS010000006">
    <property type="protein sequence ID" value="KAJ8761427.1"/>
    <property type="molecule type" value="Genomic_DNA"/>
</dbReference>